<organism evidence="3 4">
    <name type="scientific">Defluviitalea raffinosedens</name>
    <dbReference type="NCBI Taxonomy" id="1450156"/>
    <lineage>
        <taxon>Bacteria</taxon>
        <taxon>Bacillati</taxon>
        <taxon>Bacillota</taxon>
        <taxon>Clostridia</taxon>
        <taxon>Lachnospirales</taxon>
        <taxon>Defluviitaleaceae</taxon>
        <taxon>Defluviitalea</taxon>
    </lineage>
</organism>
<dbReference type="InterPro" id="IPR002347">
    <property type="entry name" value="SDR_fam"/>
</dbReference>
<name>A0A7C8LKY6_9FIRM</name>
<dbReference type="AlphaFoldDB" id="A0A7C8LKY6"/>
<evidence type="ECO:0000313" key="3">
    <source>
        <dbReference type="EMBL" id="KAE9636924.1"/>
    </source>
</evidence>
<reference evidence="3 4" key="1">
    <citation type="submission" date="2019-12" db="EMBL/GenBank/DDBJ databases">
        <title>Defluviitalea raffinosedens, isolated from a biogas fermenter, genome sequencing and characterization.</title>
        <authorList>
            <person name="Rettenmaier R."/>
            <person name="Schneider M."/>
            <person name="Neuhaus K."/>
            <person name="Liebl W."/>
            <person name="Zverlov V."/>
        </authorList>
    </citation>
    <scope>NUCLEOTIDE SEQUENCE [LARGE SCALE GENOMIC DNA]</scope>
    <source>
        <strain evidence="3 4">249c-K6</strain>
    </source>
</reference>
<dbReference type="PRINTS" id="PR00081">
    <property type="entry name" value="GDHRDH"/>
</dbReference>
<proteinExistence type="inferred from homology"/>
<protein>
    <submittedName>
        <fullName evidence="3">SDR family NAD(P)-dependent oxidoreductase</fullName>
    </submittedName>
</protein>
<keyword evidence="4" id="KW-1185">Reference proteome</keyword>
<dbReference type="GO" id="GO:0016491">
    <property type="term" value="F:oxidoreductase activity"/>
    <property type="evidence" value="ECO:0007669"/>
    <property type="project" value="UniProtKB-KW"/>
</dbReference>
<dbReference type="PANTHER" id="PTHR42901:SF1">
    <property type="entry name" value="ALCOHOL DEHYDROGENASE"/>
    <property type="match status" value="1"/>
</dbReference>
<evidence type="ECO:0000256" key="2">
    <source>
        <dbReference type="ARBA" id="ARBA00023002"/>
    </source>
</evidence>
<dbReference type="Proteomes" id="UP000483018">
    <property type="component" value="Unassembled WGS sequence"/>
</dbReference>
<dbReference type="PIRSF" id="PIRSF000126">
    <property type="entry name" value="11-beta-HSD1"/>
    <property type="match status" value="1"/>
</dbReference>
<dbReference type="CDD" id="cd05233">
    <property type="entry name" value="SDR_c"/>
    <property type="match status" value="1"/>
</dbReference>
<dbReference type="Pfam" id="PF00106">
    <property type="entry name" value="adh_short"/>
    <property type="match status" value="1"/>
</dbReference>
<dbReference type="InterPro" id="IPR036291">
    <property type="entry name" value="NAD(P)-bd_dom_sf"/>
</dbReference>
<evidence type="ECO:0000256" key="1">
    <source>
        <dbReference type="ARBA" id="ARBA00006484"/>
    </source>
</evidence>
<evidence type="ECO:0000313" key="4">
    <source>
        <dbReference type="Proteomes" id="UP000483018"/>
    </source>
</evidence>
<dbReference type="Gene3D" id="3.40.50.720">
    <property type="entry name" value="NAD(P)-binding Rossmann-like Domain"/>
    <property type="match status" value="1"/>
</dbReference>
<dbReference type="InterPro" id="IPR020904">
    <property type="entry name" value="Sc_DH/Rdtase_CS"/>
</dbReference>
<sequence>MKNIAIITGASSGLGKDFVRQLDSKYELDEIWMIARRKEKMKKLADNLKNSKGIVIDADLSKREGVSKVISKLNAEKPKVLFLINSAGFGKIGSFTELELDEQLDMIDLNIKALTAMTYGVIPYMPKGSKIIQIASSAAFLPQPGFNVYAATKAYVLHFSKALGIELKGKGIDVLAVCPGPVKTEFFKVASSKGKPLDWKAKFMVKSKDVVAKALQDSEQNKMESVYGIPMKLLKLISRMIPHRWILKMFKWN</sequence>
<dbReference type="PANTHER" id="PTHR42901">
    <property type="entry name" value="ALCOHOL DEHYDROGENASE"/>
    <property type="match status" value="1"/>
</dbReference>
<dbReference type="EMBL" id="WSLF01000001">
    <property type="protein sequence ID" value="KAE9636924.1"/>
    <property type="molecule type" value="Genomic_DNA"/>
</dbReference>
<accession>A0A7C8LKY6</accession>
<dbReference type="OrthoDB" id="9808814at2"/>
<comment type="similarity">
    <text evidence="1">Belongs to the short-chain dehydrogenases/reductases (SDR) family.</text>
</comment>
<dbReference type="RefSeq" id="WP_158738842.1">
    <property type="nucleotide sequence ID" value="NZ_JAFBEP010000004.1"/>
</dbReference>
<dbReference type="PROSITE" id="PS00061">
    <property type="entry name" value="ADH_SHORT"/>
    <property type="match status" value="1"/>
</dbReference>
<keyword evidence="2" id="KW-0560">Oxidoreductase</keyword>
<comment type="caution">
    <text evidence="3">The sequence shown here is derived from an EMBL/GenBank/DDBJ whole genome shotgun (WGS) entry which is preliminary data.</text>
</comment>
<gene>
    <name evidence="3" type="ORF">GND95_00390</name>
</gene>
<dbReference type="SUPFAM" id="SSF51735">
    <property type="entry name" value="NAD(P)-binding Rossmann-fold domains"/>
    <property type="match status" value="1"/>
</dbReference>